<comment type="similarity">
    <text evidence="11 14">Belongs to the GARS family.</text>
</comment>
<evidence type="ECO:0000256" key="3">
    <source>
        <dbReference type="ARBA" id="ARBA00005174"/>
    </source>
</evidence>
<dbReference type="FunFam" id="3.30.470.20:FF:000018">
    <property type="entry name" value="Trifunctional purine biosynthetic protein adenosine-3"/>
    <property type="match status" value="1"/>
</dbReference>
<organism evidence="15 16">
    <name type="scientific">Dehalogenimonas etheniformans</name>
    <dbReference type="NCBI Taxonomy" id="1536648"/>
    <lineage>
        <taxon>Bacteria</taxon>
        <taxon>Bacillati</taxon>
        <taxon>Chloroflexota</taxon>
        <taxon>Dehalococcoidia</taxon>
        <taxon>Dehalococcoidales</taxon>
        <taxon>Dehalococcoidaceae</taxon>
        <taxon>Dehalogenimonas</taxon>
    </lineage>
</organism>
<evidence type="ECO:0000256" key="6">
    <source>
        <dbReference type="ARBA" id="ARBA00022723"/>
    </source>
</evidence>
<dbReference type="NCBIfam" id="TIGR00877">
    <property type="entry name" value="purD"/>
    <property type="match status" value="1"/>
</dbReference>
<dbReference type="InterPro" id="IPR013815">
    <property type="entry name" value="ATP_grasp_subdomain_1"/>
</dbReference>
<dbReference type="SMART" id="SM01209">
    <property type="entry name" value="GARS_A"/>
    <property type="match status" value="1"/>
</dbReference>
<evidence type="ECO:0000256" key="12">
    <source>
        <dbReference type="ARBA" id="ARBA00042242"/>
    </source>
</evidence>
<dbReference type="InterPro" id="IPR037123">
    <property type="entry name" value="PRibGlycinamide_synth_C_sf"/>
</dbReference>
<dbReference type="RefSeq" id="WP_102330802.1">
    <property type="nucleotide sequence ID" value="NZ_CP058566.2"/>
</dbReference>
<dbReference type="InterPro" id="IPR020560">
    <property type="entry name" value="PRibGlycinamide_synth_C-dom"/>
</dbReference>
<dbReference type="OrthoDB" id="9807240at2"/>
<evidence type="ECO:0000256" key="7">
    <source>
        <dbReference type="ARBA" id="ARBA00022741"/>
    </source>
</evidence>
<dbReference type="Pfam" id="PF02844">
    <property type="entry name" value="GARS_N"/>
    <property type="match status" value="1"/>
</dbReference>
<keyword evidence="9" id="KW-0067">ATP-binding</keyword>
<dbReference type="FunFam" id="3.40.50.20:FF:000006">
    <property type="entry name" value="Phosphoribosylamine--glycine ligase, chloroplastic"/>
    <property type="match status" value="1"/>
</dbReference>
<dbReference type="PROSITE" id="PS00184">
    <property type="entry name" value="GARS"/>
    <property type="match status" value="1"/>
</dbReference>
<reference evidence="15 16" key="1">
    <citation type="journal article" date="2017" name="ISME J.">
        <title>Grape pomace compost harbors organohalide-respiring Dehalogenimonas species with novel reductive dehalogenase genes.</title>
        <authorList>
            <person name="Yang Y."/>
            <person name="Higgins S.A."/>
            <person name="Yan J."/>
            <person name="Simsir B."/>
            <person name="Chourey K."/>
            <person name="Iyer R."/>
            <person name="Hettich R.L."/>
            <person name="Baldwin B."/>
            <person name="Ogles D.M."/>
            <person name="Loffler F.E."/>
        </authorList>
    </citation>
    <scope>NUCLEOTIDE SEQUENCE [LARGE SCALE GENOMIC DNA]</scope>
    <source>
        <strain evidence="15 16">GP</strain>
    </source>
</reference>
<evidence type="ECO:0000256" key="1">
    <source>
        <dbReference type="ARBA" id="ARBA00001936"/>
    </source>
</evidence>
<dbReference type="Proteomes" id="UP000235653">
    <property type="component" value="Unassembled WGS sequence"/>
</dbReference>
<keyword evidence="8 14" id="KW-0658">Purine biosynthesis</keyword>
<dbReference type="InterPro" id="IPR011761">
    <property type="entry name" value="ATP-grasp"/>
</dbReference>
<keyword evidence="7" id="KW-0547">Nucleotide-binding</keyword>
<dbReference type="InterPro" id="IPR011054">
    <property type="entry name" value="Rudment_hybrid_motif"/>
</dbReference>
<dbReference type="AlphaFoldDB" id="A0A2P5P660"/>
<keyword evidence="5 14" id="KW-0436">Ligase</keyword>
<dbReference type="GO" id="GO:0004637">
    <property type="term" value="F:phosphoribosylamine-glycine ligase activity"/>
    <property type="evidence" value="ECO:0007669"/>
    <property type="project" value="UniProtKB-UniRule"/>
</dbReference>
<dbReference type="Gene3D" id="3.30.1490.20">
    <property type="entry name" value="ATP-grasp fold, A domain"/>
    <property type="match status" value="1"/>
</dbReference>
<evidence type="ECO:0000256" key="14">
    <source>
        <dbReference type="HAMAP-Rule" id="MF_00138"/>
    </source>
</evidence>
<evidence type="ECO:0000256" key="10">
    <source>
        <dbReference type="ARBA" id="ARBA00023211"/>
    </source>
</evidence>
<dbReference type="Pfam" id="PF01071">
    <property type="entry name" value="GARS_A"/>
    <property type="match status" value="1"/>
</dbReference>
<comment type="cofactor">
    <cofactor evidence="2">
        <name>Mg(2+)</name>
        <dbReference type="ChEBI" id="CHEBI:18420"/>
    </cofactor>
</comment>
<sequence length="420" mass="44711">MKVLVIGSGGREHALVWILKSSPRVSAIFAAPGNGGTAALAQNLDIEPTDFPRLLEAVLSNNIDLVVVGPEGPLAAGIADEFKSRMIPVFGPSRVAAQLESSKSFARDLMEKYAIPCARGKSFTDYAAAKAYLAEQNLPVVVKADGLAAGKGVSVCSSWTEAETALANMMENKIFGEAGSKVIIEECLTGQEMSYLAFTDGKTFSAMPPACDYKRVFDGNQGPNTGGMGAYSPPPFFDRQMSALIDATIMGPMVCALASEGIDYRGVIYAGLMLTSEGPKVLEFNARFGDPETQVILPQLKSDLVDVIQAVVDGNLDKVSIEWQKKSCVTVVLASGGYPGDYKKGLPIRGLEYVDADVNLFHAGTKLVDGQLVTSGGRVMAVTACGNNFADARGQVYYNAIKIKFDGAHYRSDIALFKSQ</sequence>
<dbReference type="GO" id="GO:0006189">
    <property type="term" value="P:'de novo' IMP biosynthetic process"/>
    <property type="evidence" value="ECO:0007669"/>
    <property type="project" value="UniProtKB-UniRule"/>
</dbReference>
<evidence type="ECO:0000256" key="4">
    <source>
        <dbReference type="ARBA" id="ARBA00013255"/>
    </source>
</evidence>
<comment type="cofactor">
    <cofactor evidence="1">
        <name>Mn(2+)</name>
        <dbReference type="ChEBI" id="CHEBI:29035"/>
    </cofactor>
</comment>
<dbReference type="GO" id="GO:0009113">
    <property type="term" value="P:purine nucleobase biosynthetic process"/>
    <property type="evidence" value="ECO:0007669"/>
    <property type="project" value="InterPro"/>
</dbReference>
<dbReference type="PANTHER" id="PTHR43472">
    <property type="entry name" value="PHOSPHORIBOSYLAMINE--GLYCINE LIGASE"/>
    <property type="match status" value="1"/>
</dbReference>
<dbReference type="SMART" id="SM01210">
    <property type="entry name" value="GARS_C"/>
    <property type="match status" value="1"/>
</dbReference>
<dbReference type="SUPFAM" id="SSF51246">
    <property type="entry name" value="Rudiment single hybrid motif"/>
    <property type="match status" value="1"/>
</dbReference>
<dbReference type="PANTHER" id="PTHR43472:SF1">
    <property type="entry name" value="PHOSPHORIBOSYLAMINE--GLYCINE LIGASE, CHLOROPLASTIC"/>
    <property type="match status" value="1"/>
</dbReference>
<proteinExistence type="inferred from homology"/>
<gene>
    <name evidence="14" type="primary">purD</name>
    <name evidence="15" type="ORF">JP09_008635</name>
</gene>
<dbReference type="Gene3D" id="3.30.470.20">
    <property type="entry name" value="ATP-grasp fold, B domain"/>
    <property type="match status" value="1"/>
</dbReference>
<dbReference type="GO" id="GO:0005524">
    <property type="term" value="F:ATP binding"/>
    <property type="evidence" value="ECO:0007669"/>
    <property type="project" value="UniProtKB-UniRule"/>
</dbReference>
<comment type="pathway">
    <text evidence="3 14">Purine metabolism; IMP biosynthesis via de novo pathway; N(1)-(5-phospho-D-ribosyl)glycinamide from 5-phospho-alpha-D-ribose 1-diphosphate: step 2/2.</text>
</comment>
<dbReference type="InterPro" id="IPR020562">
    <property type="entry name" value="PRibGlycinamide_synth_N"/>
</dbReference>
<evidence type="ECO:0000256" key="5">
    <source>
        <dbReference type="ARBA" id="ARBA00022598"/>
    </source>
</evidence>
<dbReference type="UniPathway" id="UPA00074">
    <property type="reaction ID" value="UER00125"/>
</dbReference>
<keyword evidence="16" id="KW-1185">Reference proteome</keyword>
<dbReference type="FunFam" id="3.90.600.10:FF:000001">
    <property type="entry name" value="Trifunctional purine biosynthetic protein adenosine-3"/>
    <property type="match status" value="1"/>
</dbReference>
<dbReference type="PROSITE" id="PS50975">
    <property type="entry name" value="ATP_GRASP"/>
    <property type="match status" value="1"/>
</dbReference>
<evidence type="ECO:0000313" key="16">
    <source>
        <dbReference type="Proteomes" id="UP000235653"/>
    </source>
</evidence>
<dbReference type="EC" id="6.3.4.13" evidence="4 14"/>
<accession>A0A2P5P660</accession>
<dbReference type="SUPFAM" id="SSF56059">
    <property type="entry name" value="Glutathione synthetase ATP-binding domain-like"/>
    <property type="match status" value="1"/>
</dbReference>
<evidence type="ECO:0000256" key="13">
    <source>
        <dbReference type="ARBA" id="ARBA00042864"/>
    </source>
</evidence>
<dbReference type="InterPro" id="IPR000115">
    <property type="entry name" value="PRibGlycinamide_synth"/>
</dbReference>
<dbReference type="EMBL" id="JQAN02000011">
    <property type="protein sequence ID" value="PPD57791.1"/>
    <property type="molecule type" value="Genomic_DNA"/>
</dbReference>
<dbReference type="Gene3D" id="3.90.600.10">
    <property type="entry name" value="Phosphoribosylglycinamide synthetase, C-terminal domain"/>
    <property type="match status" value="1"/>
</dbReference>
<dbReference type="Gene3D" id="3.40.50.20">
    <property type="match status" value="1"/>
</dbReference>
<evidence type="ECO:0000256" key="2">
    <source>
        <dbReference type="ARBA" id="ARBA00001946"/>
    </source>
</evidence>
<comment type="caution">
    <text evidence="15">The sequence shown here is derived from an EMBL/GenBank/DDBJ whole genome shotgun (WGS) entry which is preliminary data.</text>
</comment>
<protein>
    <recommendedName>
        <fullName evidence="4 14">Phosphoribosylamine--glycine ligase</fullName>
        <ecNumber evidence="4 14">6.3.4.13</ecNumber>
    </recommendedName>
    <alternativeName>
        <fullName evidence="14">GARS</fullName>
    </alternativeName>
    <alternativeName>
        <fullName evidence="12 14">Glycinamide ribonucleotide synthetase</fullName>
    </alternativeName>
    <alternativeName>
        <fullName evidence="13 14">Phosphoribosylglycinamide synthetase</fullName>
    </alternativeName>
</protein>
<comment type="catalytic activity">
    <reaction evidence="14">
        <text>5-phospho-beta-D-ribosylamine + glycine + ATP = N(1)-(5-phospho-beta-D-ribosyl)glycinamide + ADP + phosphate + H(+)</text>
        <dbReference type="Rhea" id="RHEA:17453"/>
        <dbReference type="ChEBI" id="CHEBI:15378"/>
        <dbReference type="ChEBI" id="CHEBI:30616"/>
        <dbReference type="ChEBI" id="CHEBI:43474"/>
        <dbReference type="ChEBI" id="CHEBI:57305"/>
        <dbReference type="ChEBI" id="CHEBI:58681"/>
        <dbReference type="ChEBI" id="CHEBI:143788"/>
        <dbReference type="ChEBI" id="CHEBI:456216"/>
        <dbReference type="EC" id="6.3.4.13"/>
    </reaction>
</comment>
<dbReference type="InterPro" id="IPR020561">
    <property type="entry name" value="PRibGlycinamid_synth_ATP-grasp"/>
</dbReference>
<keyword evidence="6" id="KW-0479">Metal-binding</keyword>
<evidence type="ECO:0000256" key="8">
    <source>
        <dbReference type="ARBA" id="ARBA00022755"/>
    </source>
</evidence>
<dbReference type="GO" id="GO:0046872">
    <property type="term" value="F:metal ion binding"/>
    <property type="evidence" value="ECO:0007669"/>
    <property type="project" value="UniProtKB-KW"/>
</dbReference>
<evidence type="ECO:0000256" key="9">
    <source>
        <dbReference type="ARBA" id="ARBA00022840"/>
    </source>
</evidence>
<evidence type="ECO:0000256" key="11">
    <source>
        <dbReference type="ARBA" id="ARBA00038345"/>
    </source>
</evidence>
<keyword evidence="10" id="KW-0464">Manganese</keyword>
<dbReference type="InterPro" id="IPR020559">
    <property type="entry name" value="PRibGlycinamide_synth_CS"/>
</dbReference>
<dbReference type="InterPro" id="IPR016185">
    <property type="entry name" value="PreATP-grasp_dom_sf"/>
</dbReference>
<name>A0A2P5P660_9CHLR</name>
<dbReference type="HAMAP" id="MF_00138">
    <property type="entry name" value="GARS"/>
    <property type="match status" value="1"/>
</dbReference>
<dbReference type="SUPFAM" id="SSF52440">
    <property type="entry name" value="PreATP-grasp domain"/>
    <property type="match status" value="1"/>
</dbReference>
<evidence type="ECO:0000313" key="15">
    <source>
        <dbReference type="EMBL" id="PPD57791.1"/>
    </source>
</evidence>
<dbReference type="Pfam" id="PF02843">
    <property type="entry name" value="GARS_C"/>
    <property type="match status" value="1"/>
</dbReference>